<protein>
    <submittedName>
        <fullName evidence="1">Uncharacterized protein</fullName>
    </submittedName>
</protein>
<evidence type="ECO:0000313" key="1">
    <source>
        <dbReference type="EMBL" id="CEO95680.1"/>
    </source>
</evidence>
<proteinExistence type="predicted"/>
<dbReference type="Proteomes" id="UP000039324">
    <property type="component" value="Unassembled WGS sequence"/>
</dbReference>
<gene>
    <name evidence="1" type="ORF">PBRA_004393</name>
</gene>
<accession>A0A0G4IKR4</accession>
<keyword evidence="2" id="KW-1185">Reference proteome</keyword>
<dbReference type="EMBL" id="CDSF01000035">
    <property type="protein sequence ID" value="CEO95680.1"/>
    <property type="molecule type" value="Genomic_DNA"/>
</dbReference>
<reference evidence="1 2" key="1">
    <citation type="submission" date="2015-02" db="EMBL/GenBank/DDBJ databases">
        <authorList>
            <person name="Chooi Y.-H."/>
        </authorList>
    </citation>
    <scope>NUCLEOTIDE SEQUENCE [LARGE SCALE GENOMIC DNA]</scope>
    <source>
        <strain evidence="1">E3</strain>
    </source>
</reference>
<sequence length="138" mass="15539">MSRVVTALILSRAEYGLAFSKSNFDWPTSFRTCRTLISRRSAPRCPGALTTRFTFPKSYRQLSKQVIHLVKDVSGRWPSSVDLSKWGLERRIVQRDSGGRHVDEHVIDLAALLKSLYAGVIEWEDFALELSLIGAGQS</sequence>
<dbReference type="AlphaFoldDB" id="A0A0G4IKR4"/>
<name>A0A0G4IKR4_PLABS</name>
<evidence type="ECO:0000313" key="2">
    <source>
        <dbReference type="Proteomes" id="UP000039324"/>
    </source>
</evidence>
<organism evidence="1 2">
    <name type="scientific">Plasmodiophora brassicae</name>
    <name type="common">Clubroot disease agent</name>
    <dbReference type="NCBI Taxonomy" id="37360"/>
    <lineage>
        <taxon>Eukaryota</taxon>
        <taxon>Sar</taxon>
        <taxon>Rhizaria</taxon>
        <taxon>Endomyxa</taxon>
        <taxon>Phytomyxea</taxon>
        <taxon>Plasmodiophorida</taxon>
        <taxon>Plasmodiophoridae</taxon>
        <taxon>Plasmodiophora</taxon>
    </lineage>
</organism>